<dbReference type="GO" id="GO:0005840">
    <property type="term" value="C:ribosome"/>
    <property type="evidence" value="ECO:0007669"/>
    <property type="project" value="UniProtKB-KW"/>
</dbReference>
<dbReference type="InterPro" id="IPR001865">
    <property type="entry name" value="Ribosomal_uS2"/>
</dbReference>
<dbReference type="GO" id="GO:0006412">
    <property type="term" value="P:translation"/>
    <property type="evidence" value="ECO:0007669"/>
    <property type="project" value="InterPro"/>
</dbReference>
<keyword evidence="2" id="KW-0687">Ribonucleoprotein</keyword>
<dbReference type="SUPFAM" id="SSF52313">
    <property type="entry name" value="Ribosomal protein S2"/>
    <property type="match status" value="1"/>
</dbReference>
<dbReference type="EMBL" id="KX889125">
    <property type="protein sequence ID" value="API83111.1"/>
    <property type="molecule type" value="Genomic_DNA"/>
</dbReference>
<dbReference type="GeneID" id="30683885"/>
<sequence>MKIIKNYGKQIKLFKLNFIKSKVYNTTHKNQNIALEDIESRLKKAIYIIYLYHVNNKKIMFVGNPLHINESMSFILRESKHIFLPKSSWIAGTLTNQKSFISTLLKKNIKLNKLSKQIVLLEQKSDLIVIMDSTVDSLVVEESYISRVPTIVLNSSLNPFMSKASFKVPGNFIFSKQKLKNNFFYSLVLATLKRANNIKKNFFIREHLLTTVSKIKFSKRFNKQRQFSHSKNVTFKKKPF</sequence>
<evidence type="ECO:0000313" key="2">
    <source>
        <dbReference type="EMBL" id="API83111.1"/>
    </source>
</evidence>
<geneLocation type="mitochondrion" evidence="2"/>
<gene>
    <name evidence="2" type="primary">rps2</name>
</gene>
<accession>A0A1L4BMC8</accession>
<keyword evidence="2" id="KW-0496">Mitochondrion</keyword>
<dbReference type="Gene3D" id="3.40.50.10490">
    <property type="entry name" value="Glucose-6-phosphate isomerase like protein, domain 1"/>
    <property type="match status" value="1"/>
</dbReference>
<dbReference type="RefSeq" id="YP_009329920.1">
    <property type="nucleotide sequence ID" value="NC_032171.1"/>
</dbReference>
<dbReference type="InterPro" id="IPR023591">
    <property type="entry name" value="Ribosomal_uS2_flav_dom_sf"/>
</dbReference>
<evidence type="ECO:0000256" key="1">
    <source>
        <dbReference type="ARBA" id="ARBA00006242"/>
    </source>
</evidence>
<proteinExistence type="inferred from homology"/>
<reference evidence="2" key="1">
    <citation type="submission" date="2016-09" db="EMBL/GenBank/DDBJ databases">
        <title>The complete mitochondrial genome of the stalk-forming diatom Didymosphenia geminata.</title>
        <authorList>
            <person name="Aunins A.W."/>
            <person name="King T.L."/>
            <person name="Hamilton D."/>
        </authorList>
    </citation>
    <scope>NUCLEOTIDE SEQUENCE</scope>
</reference>
<dbReference type="GO" id="GO:0003735">
    <property type="term" value="F:structural constituent of ribosome"/>
    <property type="evidence" value="ECO:0007669"/>
    <property type="project" value="InterPro"/>
</dbReference>
<comment type="similarity">
    <text evidence="1">Belongs to the universal ribosomal protein uS2 family.</text>
</comment>
<protein>
    <submittedName>
        <fullName evidence="2">Ribosomal protein S2</fullName>
    </submittedName>
</protein>
<name>A0A1L4BMC8_9STRA</name>
<organism evidence="2">
    <name type="scientific">Didymosphenia geminata</name>
    <name type="common">rock snot</name>
    <dbReference type="NCBI Taxonomy" id="1115533"/>
    <lineage>
        <taxon>Eukaryota</taxon>
        <taxon>Sar</taxon>
        <taxon>Stramenopiles</taxon>
        <taxon>Ochrophyta</taxon>
        <taxon>Bacillariophyta</taxon>
        <taxon>Bacillariophyceae</taxon>
        <taxon>Bacillariophycidae</taxon>
        <taxon>Cymbellales</taxon>
        <taxon>Gomphonemataceae</taxon>
        <taxon>Didymosphenia</taxon>
    </lineage>
</organism>
<dbReference type="Pfam" id="PF00318">
    <property type="entry name" value="Ribosomal_S2"/>
    <property type="match status" value="1"/>
</dbReference>
<dbReference type="AlphaFoldDB" id="A0A1L4BMC8"/>
<keyword evidence="2" id="KW-0689">Ribosomal protein</keyword>